<evidence type="ECO:0000259" key="12">
    <source>
        <dbReference type="Pfam" id="PF07715"/>
    </source>
</evidence>
<accession>A0AAF0CNZ7</accession>
<dbReference type="Gene3D" id="2.170.130.10">
    <property type="entry name" value="TonB-dependent receptor, plug domain"/>
    <property type="match status" value="1"/>
</dbReference>
<keyword evidence="2" id="KW-0813">Transport</keyword>
<evidence type="ECO:0000256" key="11">
    <source>
        <dbReference type="SAM" id="SignalP"/>
    </source>
</evidence>
<keyword evidence="8" id="KW-0798">TonB box</keyword>
<dbReference type="SUPFAM" id="SSF56935">
    <property type="entry name" value="Porins"/>
    <property type="match status" value="1"/>
</dbReference>
<dbReference type="EMBL" id="CP119075">
    <property type="protein sequence ID" value="WED63154.1"/>
    <property type="molecule type" value="Genomic_DNA"/>
</dbReference>
<keyword evidence="9" id="KW-0472">Membrane</keyword>
<feature type="domain" description="TonB-dependent receptor plug" evidence="12">
    <location>
        <begin position="74"/>
        <end position="173"/>
    </location>
</feature>
<dbReference type="GO" id="GO:0009279">
    <property type="term" value="C:cell outer membrane"/>
    <property type="evidence" value="ECO:0007669"/>
    <property type="project" value="UniProtKB-SubCell"/>
</dbReference>
<name>A0AAF0CNZ7_9BACT</name>
<evidence type="ECO:0000256" key="6">
    <source>
        <dbReference type="ARBA" id="ARBA00023004"/>
    </source>
</evidence>
<proteinExistence type="predicted"/>
<keyword evidence="7" id="KW-0406">Ion transport</keyword>
<keyword evidence="6" id="KW-0408">Iron</keyword>
<dbReference type="InterPro" id="IPR012910">
    <property type="entry name" value="Plug_dom"/>
</dbReference>
<keyword evidence="10" id="KW-0998">Cell outer membrane</keyword>
<keyword evidence="14" id="KW-1185">Reference proteome</keyword>
<dbReference type="AlphaFoldDB" id="A0AAF0CNZ7"/>
<dbReference type="RefSeq" id="WP_330928814.1">
    <property type="nucleotide sequence ID" value="NZ_CP119075.1"/>
</dbReference>
<evidence type="ECO:0000256" key="8">
    <source>
        <dbReference type="ARBA" id="ARBA00023077"/>
    </source>
</evidence>
<dbReference type="InterPro" id="IPR037066">
    <property type="entry name" value="Plug_dom_sf"/>
</dbReference>
<evidence type="ECO:0000256" key="5">
    <source>
        <dbReference type="ARBA" id="ARBA00022692"/>
    </source>
</evidence>
<keyword evidence="11" id="KW-0732">Signal</keyword>
<evidence type="ECO:0000256" key="1">
    <source>
        <dbReference type="ARBA" id="ARBA00004571"/>
    </source>
</evidence>
<evidence type="ECO:0000313" key="14">
    <source>
        <dbReference type="Proteomes" id="UP001218638"/>
    </source>
</evidence>
<keyword evidence="4" id="KW-0410">Iron transport</keyword>
<feature type="signal peptide" evidence="11">
    <location>
        <begin position="1"/>
        <end position="31"/>
    </location>
</feature>
<dbReference type="Pfam" id="PF07715">
    <property type="entry name" value="Plug"/>
    <property type="match status" value="1"/>
</dbReference>
<evidence type="ECO:0000256" key="3">
    <source>
        <dbReference type="ARBA" id="ARBA00022452"/>
    </source>
</evidence>
<sequence>MTLKSPARRPQWWIVSPCLAVIAQLSLVAQSASVSSETDNSAVVELSEFVVTSDDDVGYAATSSLAGSRLKTDLKDIAAPISVFTKEFLDDIGATSVNAALEYALNTVTEYDVTGNGIVSNNYQTRMRGITGAGRSRNYMSTNLNIDFYNTERLDFSRGPNSVLFGIGSPAGIINSSTKFARLGGNLTTVQMRVGSYSDHRASIDINRSLTDSLAIRANLLWQDSEGYRDFEFQQKKGAALAGTWRPFEKTTIRIEGEVMDIEENRARPWTPFDGVIGWETAGRPGVNTATTWGGTASGTGSAITSGIVFMEDGLWAGQFVNQTGAQNFRWSNGATPNIPGLNTPPNVLDYSVVPRTSNIFGAGARSSSDSRAGGIYLEQKINEDLSFELAYATEYEERPVVAPMNFGSFRLRYDVNAYLPVFDAHGVQTGMQQNPNFGSPVMITNGGFGNNSHAWSSNYREELRATAAYHLDFRAMLDRESLLARVLGHHRLAALITEVGSERTAKNSRYVNIHETRANPNYFNNVNAIRWGNYYDPFAANPTDRGLHDPFGALESVGVQPLAHQPGRFVQASLENSNWTWSRNETLTTMFAMQNYFWEDRVVGLFGWRTDDQDLFDSTPNIEANTGAYRGFTRNGKLRDLTGDTFTRGVVVHVVPNLLSLYYNRANNFQDNGVAEVIGPIGNLTSIGNRSGEGEDMGVKLRFFDGKLSASLGWYETADTNQGSSIDGNFFTWSEGIWDALGTPVDLGGRDTRNLKSEGYEFELTANPTRQITLTFNAKDADTTVDNLFPWAQRYLDDNRAQWSANAGTPVATTTLPAGSTIGSSLAALDQLMAVITAPEGSAPFADRQRTANFFGRYAFDDDAVLPGFAVGFGLQYRGESLIAYRSQTDGAAVYSPDHLMANAMISYSRKLDYNRRLKLQLNIDNLFDLQDPQPVAGGEPTAAQLQTYQDLGLLYHGVVYTVQLPVPRRYSLTATLSF</sequence>
<dbReference type="PANTHER" id="PTHR32552">
    <property type="entry name" value="FERRICHROME IRON RECEPTOR-RELATED"/>
    <property type="match status" value="1"/>
</dbReference>
<evidence type="ECO:0000256" key="7">
    <source>
        <dbReference type="ARBA" id="ARBA00023065"/>
    </source>
</evidence>
<keyword evidence="5" id="KW-0812">Transmembrane</keyword>
<dbReference type="InterPro" id="IPR036942">
    <property type="entry name" value="Beta-barrel_TonB_sf"/>
</dbReference>
<evidence type="ECO:0000313" key="13">
    <source>
        <dbReference type="EMBL" id="WED63154.1"/>
    </source>
</evidence>
<evidence type="ECO:0000256" key="4">
    <source>
        <dbReference type="ARBA" id="ARBA00022496"/>
    </source>
</evidence>
<dbReference type="Proteomes" id="UP001218638">
    <property type="component" value="Chromosome"/>
</dbReference>
<dbReference type="GO" id="GO:0006826">
    <property type="term" value="P:iron ion transport"/>
    <property type="evidence" value="ECO:0007669"/>
    <property type="project" value="UniProtKB-KW"/>
</dbReference>
<comment type="subcellular location">
    <subcellularLocation>
        <location evidence="1">Cell outer membrane</location>
        <topology evidence="1">Multi-pass membrane protein</topology>
    </subcellularLocation>
</comment>
<dbReference type="InterPro" id="IPR039426">
    <property type="entry name" value="TonB-dep_rcpt-like"/>
</dbReference>
<dbReference type="KEGG" id="slom:PXH66_12520"/>
<evidence type="ECO:0000256" key="9">
    <source>
        <dbReference type="ARBA" id="ARBA00023136"/>
    </source>
</evidence>
<reference evidence="13" key="1">
    <citation type="submission" date="2023-03" db="EMBL/GenBank/DDBJ databases">
        <title>Lomoglobus Profundus gen. nov., sp. nov., a novel member of the phylum Verrucomicrobia, isolated from deep-marine sediment of South China Sea.</title>
        <authorList>
            <person name="Ahmad T."/>
            <person name="Ishaq S.E."/>
            <person name="Wang F."/>
        </authorList>
    </citation>
    <scope>NUCLEOTIDE SEQUENCE</scope>
    <source>
        <strain evidence="13">LMO-M01</strain>
    </source>
</reference>
<evidence type="ECO:0000256" key="2">
    <source>
        <dbReference type="ARBA" id="ARBA00022448"/>
    </source>
</evidence>
<feature type="chain" id="PRO_5042180981" evidence="11">
    <location>
        <begin position="32"/>
        <end position="980"/>
    </location>
</feature>
<protein>
    <submittedName>
        <fullName evidence="13">TonB-dependent receptor plug domain-containing protein</fullName>
    </submittedName>
</protein>
<keyword evidence="3" id="KW-1134">Transmembrane beta strand</keyword>
<dbReference type="Gene3D" id="2.40.170.20">
    <property type="entry name" value="TonB-dependent receptor, beta-barrel domain"/>
    <property type="match status" value="2"/>
</dbReference>
<organism evidence="13 14">
    <name type="scientific">Synoicihabitans lomoniglobus</name>
    <dbReference type="NCBI Taxonomy" id="2909285"/>
    <lineage>
        <taxon>Bacteria</taxon>
        <taxon>Pseudomonadati</taxon>
        <taxon>Verrucomicrobiota</taxon>
        <taxon>Opitutia</taxon>
        <taxon>Opitutales</taxon>
        <taxon>Opitutaceae</taxon>
        <taxon>Synoicihabitans</taxon>
    </lineage>
</organism>
<gene>
    <name evidence="13" type="ORF">PXH66_12520</name>
</gene>
<evidence type="ECO:0000256" key="10">
    <source>
        <dbReference type="ARBA" id="ARBA00023237"/>
    </source>
</evidence>
<keyword evidence="13" id="KW-0675">Receptor</keyword>
<dbReference type="PANTHER" id="PTHR32552:SF81">
    <property type="entry name" value="TONB-DEPENDENT OUTER MEMBRANE RECEPTOR"/>
    <property type="match status" value="1"/>
</dbReference>